<feature type="domain" description="BZIP" evidence="5">
    <location>
        <begin position="154"/>
        <end position="217"/>
    </location>
</feature>
<name>A0A0D7A5P4_9AGAR</name>
<feature type="region of interest" description="Disordered" evidence="4">
    <location>
        <begin position="377"/>
        <end position="418"/>
    </location>
</feature>
<feature type="compositionally biased region" description="Polar residues" evidence="4">
    <location>
        <begin position="38"/>
        <end position="54"/>
    </location>
</feature>
<dbReference type="GO" id="GO:0090575">
    <property type="term" value="C:RNA polymerase II transcription regulator complex"/>
    <property type="evidence" value="ECO:0007669"/>
    <property type="project" value="TreeGrafter"/>
</dbReference>
<feature type="region of interest" description="Disordered" evidence="4">
    <location>
        <begin position="38"/>
        <end position="178"/>
    </location>
</feature>
<feature type="region of interest" description="Disordered" evidence="4">
    <location>
        <begin position="302"/>
        <end position="321"/>
    </location>
</feature>
<dbReference type="GO" id="GO:0001228">
    <property type="term" value="F:DNA-binding transcription activator activity, RNA polymerase II-specific"/>
    <property type="evidence" value="ECO:0007669"/>
    <property type="project" value="TreeGrafter"/>
</dbReference>
<dbReference type="PROSITE" id="PS50217">
    <property type="entry name" value="BZIP"/>
    <property type="match status" value="1"/>
</dbReference>
<feature type="compositionally biased region" description="Low complexity" evidence="4">
    <location>
        <begin position="377"/>
        <end position="396"/>
    </location>
</feature>
<feature type="compositionally biased region" description="Basic and acidic residues" evidence="4">
    <location>
        <begin position="151"/>
        <end position="178"/>
    </location>
</feature>
<comment type="subcellular location">
    <subcellularLocation>
        <location evidence="2">Cytoplasm</location>
    </subcellularLocation>
    <subcellularLocation>
        <location evidence="1">Nucleus</location>
    </subcellularLocation>
</comment>
<reference evidence="6 7" key="1">
    <citation type="journal article" date="2015" name="Fungal Genet. Biol.">
        <title>Evolution of novel wood decay mechanisms in Agaricales revealed by the genome sequences of Fistulina hepatica and Cylindrobasidium torrendii.</title>
        <authorList>
            <person name="Floudas D."/>
            <person name="Held B.W."/>
            <person name="Riley R."/>
            <person name="Nagy L.G."/>
            <person name="Koehler G."/>
            <person name="Ransdell A.S."/>
            <person name="Younus H."/>
            <person name="Chow J."/>
            <person name="Chiniquy J."/>
            <person name="Lipzen A."/>
            <person name="Tritt A."/>
            <person name="Sun H."/>
            <person name="Haridas S."/>
            <person name="LaButti K."/>
            <person name="Ohm R.A."/>
            <person name="Kues U."/>
            <person name="Blanchette R.A."/>
            <person name="Grigoriev I.V."/>
            <person name="Minto R.E."/>
            <person name="Hibbett D.S."/>
        </authorList>
    </citation>
    <scope>NUCLEOTIDE SEQUENCE [LARGE SCALE GENOMIC DNA]</scope>
    <source>
        <strain evidence="6 7">ATCC 64428</strain>
    </source>
</reference>
<keyword evidence="7" id="KW-1185">Reference proteome</keyword>
<dbReference type="CDD" id="cd14688">
    <property type="entry name" value="bZIP_YAP"/>
    <property type="match status" value="1"/>
</dbReference>
<dbReference type="PANTHER" id="PTHR40621:SF8">
    <property type="entry name" value="AP-1-LIKE TRANSCRIPTION FACTOR YAP3"/>
    <property type="match status" value="1"/>
</dbReference>
<dbReference type="SMART" id="SM00338">
    <property type="entry name" value="BRLZ"/>
    <property type="match status" value="1"/>
</dbReference>
<evidence type="ECO:0000259" key="5">
    <source>
        <dbReference type="PROSITE" id="PS50217"/>
    </source>
</evidence>
<dbReference type="SUPFAM" id="SSF57959">
    <property type="entry name" value="Leucine zipper domain"/>
    <property type="match status" value="1"/>
</dbReference>
<dbReference type="PROSITE" id="PS00036">
    <property type="entry name" value="BZIP_BASIC"/>
    <property type="match status" value="1"/>
</dbReference>
<dbReference type="AlphaFoldDB" id="A0A0D7A5P4"/>
<dbReference type="Proteomes" id="UP000054144">
    <property type="component" value="Unassembled WGS sequence"/>
</dbReference>
<evidence type="ECO:0000313" key="6">
    <source>
        <dbReference type="EMBL" id="KIY45709.1"/>
    </source>
</evidence>
<dbReference type="EMBL" id="KN882046">
    <property type="protein sequence ID" value="KIY45709.1"/>
    <property type="molecule type" value="Genomic_DNA"/>
</dbReference>
<dbReference type="OrthoDB" id="2593073at2759"/>
<evidence type="ECO:0000256" key="3">
    <source>
        <dbReference type="ARBA" id="ARBA00023242"/>
    </source>
</evidence>
<dbReference type="InterPro" id="IPR023167">
    <property type="entry name" value="Yap1_redox_dom_sf"/>
</dbReference>
<keyword evidence="3" id="KW-0539">Nucleus</keyword>
<evidence type="ECO:0000256" key="4">
    <source>
        <dbReference type="SAM" id="MobiDB-lite"/>
    </source>
</evidence>
<evidence type="ECO:0000256" key="1">
    <source>
        <dbReference type="ARBA" id="ARBA00004123"/>
    </source>
</evidence>
<organism evidence="6 7">
    <name type="scientific">Fistulina hepatica ATCC 64428</name>
    <dbReference type="NCBI Taxonomy" id="1128425"/>
    <lineage>
        <taxon>Eukaryota</taxon>
        <taxon>Fungi</taxon>
        <taxon>Dikarya</taxon>
        <taxon>Basidiomycota</taxon>
        <taxon>Agaricomycotina</taxon>
        <taxon>Agaricomycetes</taxon>
        <taxon>Agaricomycetidae</taxon>
        <taxon>Agaricales</taxon>
        <taxon>Fistulinaceae</taxon>
        <taxon>Fistulina</taxon>
    </lineage>
</organism>
<dbReference type="Gene3D" id="1.10.238.100">
    <property type="entry name" value="YAP1 redox domain. Chain B"/>
    <property type="match status" value="1"/>
</dbReference>
<dbReference type="Pfam" id="PF00170">
    <property type="entry name" value="bZIP_1"/>
    <property type="match status" value="1"/>
</dbReference>
<dbReference type="GO" id="GO:0005737">
    <property type="term" value="C:cytoplasm"/>
    <property type="evidence" value="ECO:0007669"/>
    <property type="project" value="UniProtKB-SubCell"/>
</dbReference>
<evidence type="ECO:0000256" key="2">
    <source>
        <dbReference type="ARBA" id="ARBA00004496"/>
    </source>
</evidence>
<sequence length="531" mass="56635">MASFSEPTPFWDLSQASAFSTLPDDDFLALLQKQFPSTVATSGTPPIQSGNSDGPFNLAGVDPQSLYRIPTLSSSEDSSPSPPSTTSNSKDSPENDDGGEPALKRKASGEDVQEGPSHKAQHTSSKKDRPASAAASSPTHLRRKSTGATAQKDESRLLKRKEQNRAAQRAFRERKEKHVKDLEEKVAQLEAKNSEATTVNENLKEMLSRLQSENLLLKQASQANFTFSMPKNAASVGSLSDTTRTTPILSTDASLFALPRSGSASTSPQLDWGNLTSFDSNMMKVLDDGPQPTATSGGMQMSFGFGGEAKDSPADSSRSVPMFDMNGSLAWPQSAESPSLDELFGGYIGQGPVDFSALFGNAVSSISPVVHNTVPSTFASTSGSTSSTSSPDSDPSILKTPKDTEPLETAQSSGCPRTKAEMARHIGESGSSSFACEPKTVAIHRGSDGESGEMIMCKGSSFPRTQKSDKNVEVLKAWRTITSDPKYKKDTDINELCAEFTSKARCDGTKVVLEPSGVSHIIESLSKRRHA</sequence>
<evidence type="ECO:0000313" key="7">
    <source>
        <dbReference type="Proteomes" id="UP000054144"/>
    </source>
</evidence>
<accession>A0A0D7A5P4</accession>
<gene>
    <name evidence="6" type="ORF">FISHEDRAFT_60855</name>
</gene>
<protein>
    <recommendedName>
        <fullName evidence="5">BZIP domain-containing protein</fullName>
    </recommendedName>
</protein>
<dbReference type="PANTHER" id="PTHR40621">
    <property type="entry name" value="TRANSCRIPTION FACTOR KAPC-RELATED"/>
    <property type="match status" value="1"/>
</dbReference>
<proteinExistence type="predicted"/>
<dbReference type="SUPFAM" id="SSF111430">
    <property type="entry name" value="YAP1 redox domain"/>
    <property type="match status" value="1"/>
</dbReference>
<dbReference type="GO" id="GO:0000976">
    <property type="term" value="F:transcription cis-regulatory region binding"/>
    <property type="evidence" value="ECO:0007669"/>
    <property type="project" value="InterPro"/>
</dbReference>
<dbReference type="InterPro" id="IPR050936">
    <property type="entry name" value="AP-1-like"/>
</dbReference>
<feature type="compositionally biased region" description="Low complexity" evidence="4">
    <location>
        <begin position="70"/>
        <end position="90"/>
    </location>
</feature>
<dbReference type="InterPro" id="IPR004827">
    <property type="entry name" value="bZIP"/>
</dbReference>
<dbReference type="InterPro" id="IPR046347">
    <property type="entry name" value="bZIP_sf"/>
</dbReference>
<dbReference type="Gene3D" id="1.20.5.170">
    <property type="match status" value="1"/>
</dbReference>